<dbReference type="EMBL" id="PHKV01000002">
    <property type="protein sequence ID" value="PKV13456.1"/>
    <property type="molecule type" value="Genomic_DNA"/>
</dbReference>
<protein>
    <recommendedName>
        <fullName evidence="5">Hpa3</fullName>
    </recommendedName>
</protein>
<proteinExistence type="predicted"/>
<name>A0A2N3RLT0_9XANT</name>
<evidence type="ECO:0000313" key="4">
    <source>
        <dbReference type="Proteomes" id="UP000233748"/>
    </source>
</evidence>
<organism evidence="1 3">
    <name type="scientific">Xanthomonas prunicola</name>
    <dbReference type="NCBI Taxonomy" id="2053930"/>
    <lineage>
        <taxon>Bacteria</taxon>
        <taxon>Pseudomonadati</taxon>
        <taxon>Pseudomonadota</taxon>
        <taxon>Gammaproteobacteria</taxon>
        <taxon>Lysobacterales</taxon>
        <taxon>Lysobacteraceae</taxon>
        <taxon>Xanthomonas</taxon>
    </lineage>
</organism>
<keyword evidence="4" id="KW-1185">Reference proteome</keyword>
<sequence>MTLESHNQKAANTAFFIGLSACLGLPGEIAQRLGEGETILGPAGMLCRVHTQGQPGDLMAFPEVILPLAAHEFGGEEVVTLLSLQEQLLTEYGWRLTLSDLGLLCVCPLLLVRTPEEVAAALDRGQVVARVVLDALATQVDTTKEVAS</sequence>
<evidence type="ECO:0000313" key="1">
    <source>
        <dbReference type="EMBL" id="PKV13456.1"/>
    </source>
</evidence>
<gene>
    <name evidence="1" type="ORF">XpruCFBP8353_09655</name>
    <name evidence="2" type="ORF">XpruCFBP8354_09655</name>
</gene>
<evidence type="ECO:0000313" key="2">
    <source>
        <dbReference type="EMBL" id="PKV17731.1"/>
    </source>
</evidence>
<dbReference type="NCBIfam" id="NF041526">
    <property type="entry name" value="Hpa3"/>
    <property type="match status" value="1"/>
</dbReference>
<dbReference type="RefSeq" id="WP_101363003.1">
    <property type="nucleotide sequence ID" value="NZ_PHKV01000002.1"/>
</dbReference>
<dbReference type="InterPro" id="IPR048201">
    <property type="entry name" value="Hpa3-like"/>
</dbReference>
<dbReference type="EMBL" id="PHKW01000002">
    <property type="protein sequence ID" value="PKV17731.1"/>
    <property type="molecule type" value="Genomic_DNA"/>
</dbReference>
<dbReference type="Proteomes" id="UP000233720">
    <property type="component" value="Unassembled WGS sequence"/>
</dbReference>
<reference evidence="3 4" key="1">
    <citation type="submission" date="2017-11" db="EMBL/GenBank/DDBJ databases">
        <title>Xanthomonas prunicola sp. nov., a novel pathogen that affects nectarine (Prunus persica var. nectarine) trees.</title>
        <authorList>
            <person name="Lopez M."/>
            <person name="Lopez-Soriano P."/>
            <person name="Garita-Cambronero J."/>
            <person name="Beltran C."/>
            <person name="Taghouti G."/>
            <person name="Portier P."/>
            <person name="Cubero J."/>
            <person name="Fischer-Le Saux M."/>
            <person name="Marco-Noales E."/>
        </authorList>
    </citation>
    <scope>NUCLEOTIDE SEQUENCE [LARGE SCALE GENOMIC DNA]</scope>
    <source>
        <strain evidence="1 3">CFBP8353</strain>
        <strain evidence="2 4">CFBP8354</strain>
    </source>
</reference>
<accession>A0A2N3RLT0</accession>
<dbReference type="AlphaFoldDB" id="A0A2N3RLT0"/>
<comment type="caution">
    <text evidence="1">The sequence shown here is derived from an EMBL/GenBank/DDBJ whole genome shotgun (WGS) entry which is preliminary data.</text>
</comment>
<dbReference type="Proteomes" id="UP000233748">
    <property type="component" value="Unassembled WGS sequence"/>
</dbReference>
<dbReference type="OrthoDB" id="6008517at2"/>
<evidence type="ECO:0008006" key="5">
    <source>
        <dbReference type="Google" id="ProtNLM"/>
    </source>
</evidence>
<evidence type="ECO:0000313" key="3">
    <source>
        <dbReference type="Proteomes" id="UP000233720"/>
    </source>
</evidence>